<evidence type="ECO:0000313" key="3">
    <source>
        <dbReference type="EMBL" id="CAL6060902.1"/>
    </source>
</evidence>
<dbReference type="EMBL" id="CAXDID020000232">
    <property type="protein sequence ID" value="CAL6060902.1"/>
    <property type="molecule type" value="Genomic_DNA"/>
</dbReference>
<dbReference type="Proteomes" id="UP001642409">
    <property type="component" value="Unassembled WGS sequence"/>
</dbReference>
<reference evidence="2" key="1">
    <citation type="submission" date="2023-06" db="EMBL/GenBank/DDBJ databases">
        <authorList>
            <person name="Kurt Z."/>
        </authorList>
    </citation>
    <scope>NUCLEOTIDE SEQUENCE</scope>
</reference>
<sequence>MLYPLLLNFSDFLPPCDFLIFVFGIIKQQKYIKKDLSKIFNESTTDSVLRSVVSMAAFWLLSLFSIMQQDIQVFKHCCVYSLVFFLLPLLKYQYKWQTDLQFYFNYKNGIPPKTSTIYSEITQCFNLLAENLLNHKLKYNGNIYLQKISANYEHKEEHFENYLVNQMNNCFGYIPIIGPVMGLISSFLNEPSITRSGRIQLHLSYFLNWFHFIAVIAAVFAEIYVPGKLYLVFITIYFVLTAVDSFDAASELIPGLSRVNILQLFPKLRSKLTVSNRLYKTNM</sequence>
<feature type="transmembrane region" description="Helical" evidence="1">
    <location>
        <begin position="47"/>
        <end position="67"/>
    </location>
</feature>
<feature type="transmembrane region" description="Helical" evidence="1">
    <location>
        <begin position="205"/>
        <end position="224"/>
    </location>
</feature>
<comment type="caution">
    <text evidence="2">The sequence shown here is derived from an EMBL/GenBank/DDBJ whole genome shotgun (WGS) entry which is preliminary data.</text>
</comment>
<accession>A0AA86UGW1</accession>
<dbReference type="EMBL" id="CATOUU010000890">
    <property type="protein sequence ID" value="CAI9957700.1"/>
    <property type="molecule type" value="Genomic_DNA"/>
</dbReference>
<name>A0AA86UGW1_9EUKA</name>
<keyword evidence="1" id="KW-1133">Transmembrane helix</keyword>
<protein>
    <submittedName>
        <fullName evidence="2">Uncharacterized protein</fullName>
    </submittedName>
</protein>
<reference evidence="3 4" key="2">
    <citation type="submission" date="2024-07" db="EMBL/GenBank/DDBJ databases">
        <authorList>
            <person name="Akdeniz Z."/>
        </authorList>
    </citation>
    <scope>NUCLEOTIDE SEQUENCE [LARGE SCALE GENOMIC DNA]</scope>
</reference>
<keyword evidence="4" id="KW-1185">Reference proteome</keyword>
<evidence type="ECO:0000313" key="2">
    <source>
        <dbReference type="EMBL" id="CAI9957700.1"/>
    </source>
</evidence>
<proteinExistence type="predicted"/>
<gene>
    <name evidence="2" type="ORF">HINF_LOCUS45345</name>
    <name evidence="3" type="ORF">HINF_LOCUS49451</name>
</gene>
<organism evidence="2">
    <name type="scientific">Hexamita inflata</name>
    <dbReference type="NCBI Taxonomy" id="28002"/>
    <lineage>
        <taxon>Eukaryota</taxon>
        <taxon>Metamonada</taxon>
        <taxon>Diplomonadida</taxon>
        <taxon>Hexamitidae</taxon>
        <taxon>Hexamitinae</taxon>
        <taxon>Hexamita</taxon>
    </lineage>
</organism>
<feature type="transmembrane region" description="Helical" evidence="1">
    <location>
        <begin position="73"/>
        <end position="90"/>
    </location>
</feature>
<keyword evidence="1" id="KW-0812">Transmembrane</keyword>
<keyword evidence="1" id="KW-0472">Membrane</keyword>
<feature type="transmembrane region" description="Helical" evidence="1">
    <location>
        <begin position="6"/>
        <end position="26"/>
    </location>
</feature>
<evidence type="ECO:0000256" key="1">
    <source>
        <dbReference type="SAM" id="Phobius"/>
    </source>
</evidence>
<dbReference type="AlphaFoldDB" id="A0AA86UGW1"/>
<evidence type="ECO:0000313" key="4">
    <source>
        <dbReference type="Proteomes" id="UP001642409"/>
    </source>
</evidence>